<evidence type="ECO:0000256" key="7">
    <source>
        <dbReference type="ARBA" id="ARBA00023242"/>
    </source>
</evidence>
<evidence type="ECO:0000256" key="6">
    <source>
        <dbReference type="ARBA" id="ARBA00023163"/>
    </source>
</evidence>
<feature type="repeat" description="WD" evidence="8">
    <location>
        <begin position="85"/>
        <end position="107"/>
    </location>
</feature>
<evidence type="ECO:0000256" key="5">
    <source>
        <dbReference type="ARBA" id="ARBA00022737"/>
    </source>
</evidence>
<dbReference type="PROSITE" id="PS50294">
    <property type="entry name" value="WD_REPEATS_REGION"/>
    <property type="match status" value="1"/>
</dbReference>
<protein>
    <submittedName>
        <fullName evidence="9">WD repeat-containing protein 75</fullName>
    </submittedName>
</protein>
<dbReference type="Proteomes" id="UP000054498">
    <property type="component" value="Unassembled WGS sequence"/>
</dbReference>
<feature type="non-terminal residue" evidence="9">
    <location>
        <position position="443"/>
    </location>
</feature>
<dbReference type="STRING" id="145388.A0A0D2LJN0"/>
<dbReference type="InterPro" id="IPR015943">
    <property type="entry name" value="WD40/YVTN_repeat-like_dom_sf"/>
</dbReference>
<reference evidence="9 10" key="1">
    <citation type="journal article" date="2013" name="BMC Genomics">
        <title>Reconstruction of the lipid metabolism for the microalga Monoraphidium neglectum from its genome sequence reveals characteristics suitable for biofuel production.</title>
        <authorList>
            <person name="Bogen C."/>
            <person name="Al-Dilaimi A."/>
            <person name="Albersmeier A."/>
            <person name="Wichmann J."/>
            <person name="Grundmann M."/>
            <person name="Rupp O."/>
            <person name="Lauersen K.J."/>
            <person name="Blifernez-Klassen O."/>
            <person name="Kalinowski J."/>
            <person name="Goesmann A."/>
            <person name="Mussgnug J.H."/>
            <person name="Kruse O."/>
        </authorList>
    </citation>
    <scope>NUCLEOTIDE SEQUENCE [LARGE SCALE GENOMIC DNA]</scope>
    <source>
        <strain evidence="9 10">SAG 48.87</strain>
    </source>
</reference>
<gene>
    <name evidence="9" type="ORF">MNEG_1357</name>
</gene>
<evidence type="ECO:0000256" key="1">
    <source>
        <dbReference type="ARBA" id="ARBA00004604"/>
    </source>
</evidence>
<evidence type="ECO:0000256" key="8">
    <source>
        <dbReference type="PROSITE-ProRule" id="PRU00221"/>
    </source>
</evidence>
<comment type="subcellular location">
    <subcellularLocation>
        <location evidence="1">Nucleus</location>
        <location evidence="1">Nucleolus</location>
    </subcellularLocation>
</comment>
<dbReference type="EMBL" id="KK100352">
    <property type="protein sequence ID" value="KIZ06604.1"/>
    <property type="molecule type" value="Genomic_DNA"/>
</dbReference>
<dbReference type="Pfam" id="PF23869">
    <property type="entry name" value="Beta-prop_WDR75_1st"/>
    <property type="match status" value="1"/>
</dbReference>
<dbReference type="GeneID" id="25731045"/>
<dbReference type="GO" id="GO:0045943">
    <property type="term" value="P:positive regulation of transcription by RNA polymerase I"/>
    <property type="evidence" value="ECO:0007669"/>
    <property type="project" value="InterPro"/>
</dbReference>
<dbReference type="PANTHER" id="PTHR44215:SF1">
    <property type="entry name" value="WD REPEAT-CONTAINING PROTEIN 75"/>
    <property type="match status" value="1"/>
</dbReference>
<evidence type="ECO:0000256" key="3">
    <source>
        <dbReference type="ARBA" id="ARBA00022552"/>
    </source>
</evidence>
<keyword evidence="2" id="KW-0690">Ribosome biogenesis</keyword>
<proteinExistence type="predicted"/>
<dbReference type="InterPro" id="IPR011047">
    <property type="entry name" value="Quinoprotein_ADH-like_sf"/>
</dbReference>
<dbReference type="Pfam" id="PF00400">
    <property type="entry name" value="WD40"/>
    <property type="match status" value="1"/>
</dbReference>
<dbReference type="KEGG" id="mng:MNEG_1357"/>
<evidence type="ECO:0000313" key="10">
    <source>
        <dbReference type="Proteomes" id="UP000054498"/>
    </source>
</evidence>
<dbReference type="SUPFAM" id="SSF50998">
    <property type="entry name" value="Quinoprotein alcohol dehydrogenase-like"/>
    <property type="match status" value="1"/>
</dbReference>
<dbReference type="GO" id="GO:0032040">
    <property type="term" value="C:small-subunit processome"/>
    <property type="evidence" value="ECO:0007669"/>
    <property type="project" value="InterPro"/>
</dbReference>
<dbReference type="PANTHER" id="PTHR44215">
    <property type="entry name" value="WD REPEAT-CONTAINING PROTEIN 75"/>
    <property type="match status" value="1"/>
</dbReference>
<dbReference type="Gene3D" id="2.130.10.10">
    <property type="entry name" value="YVTN repeat-like/Quinoprotein amine dehydrogenase"/>
    <property type="match status" value="2"/>
</dbReference>
<dbReference type="PROSITE" id="PS50082">
    <property type="entry name" value="WD_REPEATS_2"/>
    <property type="match status" value="2"/>
</dbReference>
<evidence type="ECO:0000256" key="4">
    <source>
        <dbReference type="ARBA" id="ARBA00022574"/>
    </source>
</evidence>
<keyword evidence="7" id="KW-0539">Nucleus</keyword>
<dbReference type="GO" id="GO:0006364">
    <property type="term" value="P:rRNA processing"/>
    <property type="evidence" value="ECO:0007669"/>
    <property type="project" value="UniProtKB-KW"/>
</dbReference>
<organism evidence="9 10">
    <name type="scientific">Monoraphidium neglectum</name>
    <dbReference type="NCBI Taxonomy" id="145388"/>
    <lineage>
        <taxon>Eukaryota</taxon>
        <taxon>Viridiplantae</taxon>
        <taxon>Chlorophyta</taxon>
        <taxon>core chlorophytes</taxon>
        <taxon>Chlorophyceae</taxon>
        <taxon>CS clade</taxon>
        <taxon>Sphaeropleales</taxon>
        <taxon>Selenastraceae</taxon>
        <taxon>Monoraphidium</taxon>
    </lineage>
</organism>
<dbReference type="GO" id="GO:0003723">
    <property type="term" value="F:RNA binding"/>
    <property type="evidence" value="ECO:0007669"/>
    <property type="project" value="InterPro"/>
</dbReference>
<keyword evidence="3" id="KW-0698">rRNA processing</keyword>
<dbReference type="SMART" id="SM00320">
    <property type="entry name" value="WD40"/>
    <property type="match status" value="3"/>
</dbReference>
<dbReference type="InterPro" id="IPR001680">
    <property type="entry name" value="WD40_rpt"/>
</dbReference>
<keyword evidence="10" id="KW-1185">Reference proteome</keyword>
<sequence length="443" mass="45180">MALKGGVITRRALCLSVDGKLFFAPCGNDVRVYSAVSGEHVGTLVGHTAAVTAVALDPSSDGQVRPAAAAATAAAPPPIRVPDKVYSSCQDGTLRLWDLASGDCLRTHAVGQPVEHMVLSRASNMAYLSLVHRLGAGKLLGFQLPSGVPLSSGVRPRGPLRQMVASPSGRFLAAPDKFSLWVWAAGEDGGRRPANFHHVRAYTCCAIDASDTILAAGDVSGRIVIWHGFQKALPAGGASSNSAGGGAAPACTTVHWHAQAVGCLAFSPDGAHLLSGGMEGALVQWQLATNKRSFLPRLGGALVGILPCPADPRKYCVAQADNTVRVINAAAMRVEATVHGLRPAPRPPPGRAPGGCAALQPGTGHLVVSGPNALLQFFDAARERHASRLQVAARNPVSLTRDAAALVGAGGGAGGAPVEPQVVAAAFSASGDTLVTLDVAPGT</sequence>
<dbReference type="GO" id="GO:2000234">
    <property type="term" value="P:positive regulation of rRNA processing"/>
    <property type="evidence" value="ECO:0007669"/>
    <property type="project" value="TreeGrafter"/>
</dbReference>
<evidence type="ECO:0000313" key="9">
    <source>
        <dbReference type="EMBL" id="KIZ06604.1"/>
    </source>
</evidence>
<keyword evidence="4 8" id="KW-0853">WD repeat</keyword>
<accession>A0A0D2LJN0</accession>
<feature type="repeat" description="WD" evidence="8">
    <location>
        <begin position="254"/>
        <end position="295"/>
    </location>
</feature>
<evidence type="ECO:0000256" key="2">
    <source>
        <dbReference type="ARBA" id="ARBA00022517"/>
    </source>
</evidence>
<dbReference type="RefSeq" id="XP_013905623.1">
    <property type="nucleotide sequence ID" value="XM_014050169.1"/>
</dbReference>
<dbReference type="AlphaFoldDB" id="A0A0D2LJN0"/>
<keyword evidence="6" id="KW-0804">Transcription</keyword>
<dbReference type="OrthoDB" id="4096at2759"/>
<dbReference type="InterPro" id="IPR053826">
    <property type="entry name" value="WDR75"/>
</dbReference>
<keyword evidence="5" id="KW-0677">Repeat</keyword>
<name>A0A0D2LJN0_9CHLO</name>